<keyword evidence="2" id="KW-1185">Reference proteome</keyword>
<proteinExistence type="predicted"/>
<organism evidence="1 2">
    <name type="scientific">Roseomonas nitratireducens</name>
    <dbReference type="NCBI Taxonomy" id="2820810"/>
    <lineage>
        <taxon>Bacteria</taxon>
        <taxon>Pseudomonadati</taxon>
        <taxon>Pseudomonadota</taxon>
        <taxon>Alphaproteobacteria</taxon>
        <taxon>Acetobacterales</taxon>
        <taxon>Roseomonadaceae</taxon>
        <taxon>Roseomonas</taxon>
    </lineage>
</organism>
<sequence>MPARVRVTPFGNLIAVASRGLLMGNRGCLHDQTGEVVRETASYKGWVTCLLDFNGRKRELRRPGRYTELFFLDEATALAAGHRPCHTCRRHALGRFLDCVAAGIALDRRERPGQLDHRLHAERLNGRAFRGGWPGRLSELPPGTIVTRMGDPSSAYLWVNGSLRRWMPDGYGEPEAGALPADVLVLTPPTVLAALRAGYEPLLHATARVNG</sequence>
<name>A0ABS4ATW9_9PROT</name>
<evidence type="ECO:0000313" key="1">
    <source>
        <dbReference type="EMBL" id="MBP0464814.1"/>
    </source>
</evidence>
<evidence type="ECO:0000313" key="2">
    <source>
        <dbReference type="Proteomes" id="UP000680815"/>
    </source>
</evidence>
<dbReference type="EMBL" id="JAGIYZ010000011">
    <property type="protein sequence ID" value="MBP0464814.1"/>
    <property type="molecule type" value="Genomic_DNA"/>
</dbReference>
<accession>A0ABS4ATW9</accession>
<reference evidence="1 2" key="1">
    <citation type="submission" date="2021-03" db="EMBL/GenBank/DDBJ databases">
        <authorList>
            <person name="So Y."/>
        </authorList>
    </citation>
    <scope>NUCLEOTIDE SEQUENCE [LARGE SCALE GENOMIC DNA]</scope>
    <source>
        <strain evidence="1 2">PWR1</strain>
    </source>
</reference>
<dbReference type="Proteomes" id="UP000680815">
    <property type="component" value="Unassembled WGS sequence"/>
</dbReference>
<protein>
    <submittedName>
        <fullName evidence="1">Uncharacterized protein</fullName>
    </submittedName>
</protein>
<gene>
    <name evidence="1" type="ORF">J5Y09_12910</name>
</gene>
<comment type="caution">
    <text evidence="1">The sequence shown here is derived from an EMBL/GenBank/DDBJ whole genome shotgun (WGS) entry which is preliminary data.</text>
</comment>
<dbReference type="RefSeq" id="WP_209352203.1">
    <property type="nucleotide sequence ID" value="NZ_JAGIYZ010000011.1"/>
</dbReference>